<organism evidence="1 2">
    <name type="scientific">Komagataeibacter europaeus NBRC 3261</name>
    <dbReference type="NCBI Taxonomy" id="1234669"/>
    <lineage>
        <taxon>Bacteria</taxon>
        <taxon>Pseudomonadati</taxon>
        <taxon>Pseudomonadota</taxon>
        <taxon>Alphaproteobacteria</taxon>
        <taxon>Acetobacterales</taxon>
        <taxon>Acetobacteraceae</taxon>
        <taxon>Komagataeibacter</taxon>
    </lineage>
</organism>
<name>A0A0D6Q3H4_KOMEU</name>
<dbReference type="AlphaFoldDB" id="A0A0D6Q3H4"/>
<proteinExistence type="predicted"/>
<dbReference type="RefSeq" id="WP_048852556.1">
    <property type="nucleotide sequence ID" value="NZ_BANI01000397.1"/>
</dbReference>
<gene>
    <name evidence="1" type="ORF">Geu3261_0479_005</name>
</gene>
<accession>A0A0D6Q3H4</accession>
<sequence>MHHDHDYPLHDPVDVKTVQVKGLKDFVFRISLEEKVHPVRVDAGIVCLFPRTRRGMALAMPVLLTGTANNKGFQVLPFQAGGVLAALLYD</sequence>
<dbReference type="Proteomes" id="UP000032675">
    <property type="component" value="Unassembled WGS sequence"/>
</dbReference>
<evidence type="ECO:0000313" key="1">
    <source>
        <dbReference type="EMBL" id="GAN98122.1"/>
    </source>
</evidence>
<reference evidence="1 2" key="1">
    <citation type="submission" date="2012-11" db="EMBL/GenBank/DDBJ databases">
        <title>Whole genome sequence of Gluconacetobacter europaeus NBRC3261.</title>
        <authorList>
            <person name="Azuma Y."/>
            <person name="Higashiura N."/>
            <person name="Hirakawa H."/>
            <person name="Matsushita K."/>
        </authorList>
    </citation>
    <scope>NUCLEOTIDE SEQUENCE [LARGE SCALE GENOMIC DNA]</scope>
    <source>
        <strain evidence="1 2">NBRC 3261</strain>
    </source>
</reference>
<dbReference type="EMBL" id="BANI01000397">
    <property type="protein sequence ID" value="GAN98122.1"/>
    <property type="molecule type" value="Genomic_DNA"/>
</dbReference>
<evidence type="ECO:0000313" key="2">
    <source>
        <dbReference type="Proteomes" id="UP000032675"/>
    </source>
</evidence>
<protein>
    <submittedName>
        <fullName evidence="1">Uncharacterized protein</fullName>
    </submittedName>
</protein>
<comment type="caution">
    <text evidence="1">The sequence shown here is derived from an EMBL/GenBank/DDBJ whole genome shotgun (WGS) entry which is preliminary data.</text>
</comment>